<dbReference type="Proteomes" id="UP000288716">
    <property type="component" value="Unassembled WGS sequence"/>
</dbReference>
<dbReference type="OrthoDB" id="10255512at2759"/>
<dbReference type="PROSITE" id="PS00615">
    <property type="entry name" value="C_TYPE_LECTIN_1"/>
    <property type="match status" value="1"/>
</dbReference>
<dbReference type="VEuPathDB" id="VectorBase:LDEU013346"/>
<reference evidence="3 4" key="1">
    <citation type="journal article" date="2018" name="Gigascience">
        <title>Genomes of trombidid mites reveal novel predicted allergens and laterally-transferred genes associated with secondary metabolism.</title>
        <authorList>
            <person name="Dong X."/>
            <person name="Chaisiri K."/>
            <person name="Xia D."/>
            <person name="Armstrong S.D."/>
            <person name="Fang Y."/>
            <person name="Donnelly M.J."/>
            <person name="Kadowaki T."/>
            <person name="McGarry J.W."/>
            <person name="Darby A.C."/>
            <person name="Makepeace B.L."/>
        </authorList>
    </citation>
    <scope>NUCLEOTIDE SEQUENCE [LARGE SCALE GENOMIC DNA]</scope>
    <source>
        <strain evidence="3">UoL-UT</strain>
    </source>
</reference>
<dbReference type="InterPro" id="IPR016187">
    <property type="entry name" value="CTDL_fold"/>
</dbReference>
<dbReference type="InterPro" id="IPR016186">
    <property type="entry name" value="C-type_lectin-like/link_sf"/>
</dbReference>
<accession>A0A443RTX4</accession>
<evidence type="ECO:0000313" key="4">
    <source>
        <dbReference type="Proteomes" id="UP000288716"/>
    </source>
</evidence>
<feature type="non-terminal residue" evidence="3">
    <location>
        <position position="89"/>
    </location>
</feature>
<feature type="domain" description="C-type lectin" evidence="2">
    <location>
        <begin position="1"/>
        <end position="86"/>
    </location>
</feature>
<dbReference type="Gene3D" id="3.10.100.10">
    <property type="entry name" value="Mannose-Binding Protein A, subunit A"/>
    <property type="match status" value="1"/>
</dbReference>
<keyword evidence="1" id="KW-1015">Disulfide bond</keyword>
<keyword evidence="4" id="KW-1185">Reference proteome</keyword>
<dbReference type="AlphaFoldDB" id="A0A443RTX4"/>
<dbReference type="PROSITE" id="PS50041">
    <property type="entry name" value="C_TYPE_LECTIN_2"/>
    <property type="match status" value="1"/>
</dbReference>
<comment type="caution">
    <text evidence="3">The sequence shown here is derived from an EMBL/GenBank/DDBJ whole genome shotgun (WGS) entry which is preliminary data.</text>
</comment>
<dbReference type="InterPro" id="IPR001304">
    <property type="entry name" value="C-type_lectin-like"/>
</dbReference>
<dbReference type="EMBL" id="NCKV01035701">
    <property type="protein sequence ID" value="RWS18694.1"/>
    <property type="molecule type" value="Genomic_DNA"/>
</dbReference>
<evidence type="ECO:0000256" key="1">
    <source>
        <dbReference type="ARBA" id="ARBA00023157"/>
    </source>
</evidence>
<organism evidence="3 4">
    <name type="scientific">Leptotrombidium deliense</name>
    <dbReference type="NCBI Taxonomy" id="299467"/>
    <lineage>
        <taxon>Eukaryota</taxon>
        <taxon>Metazoa</taxon>
        <taxon>Ecdysozoa</taxon>
        <taxon>Arthropoda</taxon>
        <taxon>Chelicerata</taxon>
        <taxon>Arachnida</taxon>
        <taxon>Acari</taxon>
        <taxon>Acariformes</taxon>
        <taxon>Trombidiformes</taxon>
        <taxon>Prostigmata</taxon>
        <taxon>Anystina</taxon>
        <taxon>Parasitengona</taxon>
        <taxon>Trombiculoidea</taxon>
        <taxon>Trombiculidae</taxon>
        <taxon>Leptotrombidium</taxon>
    </lineage>
</organism>
<protein>
    <submittedName>
        <fullName evidence="3">Aggrecan core protein-like protein</fullName>
    </submittedName>
</protein>
<dbReference type="SUPFAM" id="SSF56436">
    <property type="entry name" value="C-type lectin-like"/>
    <property type="match status" value="1"/>
</dbReference>
<evidence type="ECO:0000259" key="2">
    <source>
        <dbReference type="PROSITE" id="PS50041"/>
    </source>
</evidence>
<proteinExistence type="predicted"/>
<sequence>MVIIGSLEENEYVKNLTKPGKWFFLNAKRVSKGRLEFKTTDNQPLTYFNWKANQPDDLNIESRACVQISDDGSWVDHDCTDNSMLILCQ</sequence>
<dbReference type="InterPro" id="IPR018378">
    <property type="entry name" value="C-type_lectin_CS"/>
</dbReference>
<dbReference type="Pfam" id="PF00059">
    <property type="entry name" value="Lectin_C"/>
    <property type="match status" value="1"/>
</dbReference>
<gene>
    <name evidence="3" type="ORF">B4U80_14571</name>
</gene>
<evidence type="ECO:0000313" key="3">
    <source>
        <dbReference type="EMBL" id="RWS18694.1"/>
    </source>
</evidence>
<name>A0A443RTX4_9ACAR</name>